<feature type="transmembrane region" description="Helical" evidence="18">
    <location>
        <begin position="486"/>
        <end position="507"/>
    </location>
</feature>
<feature type="non-terminal residue" evidence="19">
    <location>
        <position position="541"/>
    </location>
</feature>
<evidence type="ECO:0000256" key="15">
    <source>
        <dbReference type="ARBA" id="ARBA00024615"/>
    </source>
</evidence>
<evidence type="ECO:0000256" key="3">
    <source>
        <dbReference type="ARBA" id="ARBA00004511"/>
    </source>
</evidence>
<keyword evidence="13 18" id="KW-0472">Membrane</keyword>
<proteinExistence type="inferred from homology"/>
<evidence type="ECO:0000256" key="5">
    <source>
        <dbReference type="ARBA" id="ARBA00006185"/>
    </source>
</evidence>
<dbReference type="GO" id="GO:0061709">
    <property type="term" value="P:reticulophagy"/>
    <property type="evidence" value="ECO:0007669"/>
    <property type="project" value="TreeGrafter"/>
</dbReference>
<keyword evidence="20" id="KW-1185">Reference proteome</keyword>
<organism evidence="19 20">
    <name type="scientific">Caulochytrium protostelioides</name>
    <dbReference type="NCBI Taxonomy" id="1555241"/>
    <lineage>
        <taxon>Eukaryota</taxon>
        <taxon>Fungi</taxon>
        <taxon>Fungi incertae sedis</taxon>
        <taxon>Chytridiomycota</taxon>
        <taxon>Chytridiomycota incertae sedis</taxon>
        <taxon>Chytridiomycetes</taxon>
        <taxon>Caulochytriales</taxon>
        <taxon>Caulochytriaceae</taxon>
        <taxon>Caulochytrium</taxon>
    </lineage>
</organism>
<comment type="catalytic activity">
    <reaction evidence="17">
        <text>a 1,2-diacyl-sn-glycero-3-phosphocholine(in) = a 1,2-diacyl-sn-glycero-3-phosphocholine(out)</text>
        <dbReference type="Rhea" id="RHEA:38571"/>
        <dbReference type="ChEBI" id="CHEBI:57643"/>
    </reaction>
</comment>
<keyword evidence="7 18" id="KW-0813">Transport</keyword>
<dbReference type="GO" id="GO:0034727">
    <property type="term" value="P:piecemeal microautophagy of the nucleus"/>
    <property type="evidence" value="ECO:0007669"/>
    <property type="project" value="TreeGrafter"/>
</dbReference>
<dbReference type="PANTHER" id="PTHR13038">
    <property type="entry name" value="APG9 AUTOPHAGY 9"/>
    <property type="match status" value="1"/>
</dbReference>
<sequence>MFGSRASTGSGYGSHADGLAGWNGSGIIEPKYTQTLPAVDGHRVVHDPDAPKRRQRALAMWHGIDDLDAFLKDVYHYYHEGGFFCMTLTRVTNLLVVAFTIGFSTFLMYCIDWPLLHRSKEHRLDSVIVSRCVASLPWLPLAALLVAVAWWTADVAQLVLLQIPRWLALHDFYRDALHIPEEDLVNMAWHDVTTRLSQLATTAAPGKTSAPLDAYLIAHRILRHDNYLIALLNRDLLELRPPFVIGKAVPPMLTKVLEWNLRFCLLQFCFGPGGHLRREFLRKEQRARLASQLRARFKLVALINLAVAPFLLVFLLFYTFFRYAEEFHKSPSHIGHRGWTAFAKWKFRELNELPHTFDRRLTKSHVLASQYLSQFPNLPLNIVARFVAFVTGSFAAVLAIMVLLDQDLLAVEVTPDRTILFYIGVFGSIQAVARGLFPEEEHVPLDPATSLQLLIDETHYMPPHWRNRFHASDVRREVARLFDYKIMLFLNELLSVLVAPLILYFSLPDCSERIIDFFREYTVRVSHLGYVCSLADFDYRR</sequence>
<dbReference type="GO" id="GO:0000422">
    <property type="term" value="P:autophagy of mitochondrion"/>
    <property type="evidence" value="ECO:0007669"/>
    <property type="project" value="TreeGrafter"/>
</dbReference>
<evidence type="ECO:0000256" key="10">
    <source>
        <dbReference type="ARBA" id="ARBA00023006"/>
    </source>
</evidence>
<dbReference type="PANTHER" id="PTHR13038:SF10">
    <property type="entry name" value="AUTOPHAGY-RELATED PROTEIN 9"/>
    <property type="match status" value="1"/>
</dbReference>
<evidence type="ECO:0000256" key="1">
    <source>
        <dbReference type="ARBA" id="ARBA00004439"/>
    </source>
</evidence>
<dbReference type="OrthoDB" id="2020634at2759"/>
<dbReference type="GO" id="GO:0034045">
    <property type="term" value="C:phagophore assembly site membrane"/>
    <property type="evidence" value="ECO:0007669"/>
    <property type="project" value="UniProtKB-SubCell"/>
</dbReference>
<evidence type="ECO:0000313" key="20">
    <source>
        <dbReference type="Proteomes" id="UP000274922"/>
    </source>
</evidence>
<feature type="transmembrane region" description="Helical" evidence="18">
    <location>
        <begin position="94"/>
        <end position="116"/>
    </location>
</feature>
<dbReference type="EMBL" id="ML014245">
    <property type="protein sequence ID" value="RKO99950.1"/>
    <property type="molecule type" value="Genomic_DNA"/>
</dbReference>
<evidence type="ECO:0000256" key="13">
    <source>
        <dbReference type="ARBA" id="ARBA00023136"/>
    </source>
</evidence>
<comment type="catalytic activity">
    <reaction evidence="14">
        <text>a 1,2-diacyl-sn-glycero-3-phospho-L-serine(in) = a 1,2-diacyl-sn-glycero-3-phospho-L-serine(out)</text>
        <dbReference type="Rhea" id="RHEA:38663"/>
        <dbReference type="ChEBI" id="CHEBI:57262"/>
    </reaction>
</comment>
<evidence type="ECO:0000256" key="18">
    <source>
        <dbReference type="RuleBase" id="RU364027"/>
    </source>
</evidence>
<keyword evidence="11" id="KW-0333">Golgi apparatus</keyword>
<dbReference type="GO" id="GO:0005776">
    <property type="term" value="C:autophagosome"/>
    <property type="evidence" value="ECO:0007669"/>
    <property type="project" value="TreeGrafter"/>
</dbReference>
<dbReference type="GO" id="GO:0005789">
    <property type="term" value="C:endoplasmic reticulum membrane"/>
    <property type="evidence" value="ECO:0007669"/>
    <property type="project" value="UniProtKB-SubCell"/>
</dbReference>
<dbReference type="GO" id="GO:0030659">
    <property type="term" value="C:cytoplasmic vesicle membrane"/>
    <property type="evidence" value="ECO:0007669"/>
    <property type="project" value="UniProtKB-SubCell"/>
</dbReference>
<dbReference type="InterPro" id="IPR007241">
    <property type="entry name" value="Autophagy-rel_prot_9"/>
</dbReference>
<evidence type="ECO:0000256" key="4">
    <source>
        <dbReference type="ARBA" id="ARBA00004653"/>
    </source>
</evidence>
<accession>A0A4P9X4I1</accession>
<feature type="transmembrane region" description="Helical" evidence="18">
    <location>
        <begin position="128"/>
        <end position="151"/>
    </location>
</feature>
<evidence type="ECO:0000256" key="2">
    <source>
        <dbReference type="ARBA" id="ARBA00004477"/>
    </source>
</evidence>
<dbReference type="GO" id="GO:0006869">
    <property type="term" value="P:lipid transport"/>
    <property type="evidence" value="ECO:0007669"/>
    <property type="project" value="UniProtKB-KW"/>
</dbReference>
<comment type="subcellular location">
    <subcellularLocation>
        <location evidence="1">Cytoplasmic vesicle membrane</location>
        <topology evidence="1">Multi-pass membrane protein</topology>
    </subcellularLocation>
    <subcellularLocation>
        <location evidence="2">Endoplasmic reticulum membrane</location>
        <topology evidence="2">Multi-pass membrane protein</topology>
    </subcellularLocation>
    <subcellularLocation>
        <location evidence="4">Golgi apparatus membrane</location>
        <topology evidence="4">Multi-pass membrane protein</topology>
    </subcellularLocation>
    <subcellularLocation>
        <location evidence="3 18">Preautophagosomal structure membrane</location>
        <topology evidence="3 18">Multi-pass membrane protein</topology>
    </subcellularLocation>
</comment>
<comment type="catalytic activity">
    <reaction evidence="15">
        <text>a 1,2-diacyl-sn-glycero-3-phosphoethanolamine(in) = a 1,2-diacyl-sn-glycero-3-phosphoethanolamine(out)</text>
        <dbReference type="Rhea" id="RHEA:38895"/>
        <dbReference type="ChEBI" id="CHEBI:64612"/>
    </reaction>
</comment>
<comment type="function">
    <text evidence="18">Phospholipid scramblase involved in autophagy. Cycles between the preautophagosomal structure/phagophore assembly site (PAS) and the cytoplasmic vesicle pool and supplies membrane for the growing autophagosome. Lipid scramblase activity plays a key role in preautophagosomal structure/phagophore assembly by distributing the phospholipids that arrive through ATG2 from the cytoplasmic to the luminal leaflet of the bilayer, thereby driving autophagosomal membrane expansion.</text>
</comment>
<keyword evidence="12 18" id="KW-0445">Lipid transport</keyword>
<evidence type="ECO:0000313" key="19">
    <source>
        <dbReference type="EMBL" id="RKO99950.1"/>
    </source>
</evidence>
<keyword evidence="9 18" id="KW-1133">Transmembrane helix</keyword>
<evidence type="ECO:0000256" key="14">
    <source>
        <dbReference type="ARBA" id="ARBA00024479"/>
    </source>
</evidence>
<reference evidence="20" key="1">
    <citation type="journal article" date="2018" name="Nat. Microbiol.">
        <title>Leveraging single-cell genomics to expand the fungal tree of life.</title>
        <authorList>
            <person name="Ahrendt S.R."/>
            <person name="Quandt C.A."/>
            <person name="Ciobanu D."/>
            <person name="Clum A."/>
            <person name="Salamov A."/>
            <person name="Andreopoulos B."/>
            <person name="Cheng J.F."/>
            <person name="Woyke T."/>
            <person name="Pelin A."/>
            <person name="Henrissat B."/>
            <person name="Reynolds N.K."/>
            <person name="Benny G.L."/>
            <person name="Smith M.E."/>
            <person name="James T.Y."/>
            <person name="Grigoriev I.V."/>
        </authorList>
    </citation>
    <scope>NUCLEOTIDE SEQUENCE [LARGE SCALE GENOMIC DNA]</scope>
    <source>
        <strain evidence="20">ATCC 52028</strain>
    </source>
</reference>
<evidence type="ECO:0000256" key="12">
    <source>
        <dbReference type="ARBA" id="ARBA00023055"/>
    </source>
</evidence>
<evidence type="ECO:0000256" key="16">
    <source>
        <dbReference type="ARBA" id="ARBA00024621"/>
    </source>
</evidence>
<feature type="transmembrane region" description="Helical" evidence="18">
    <location>
        <begin position="297"/>
        <end position="321"/>
    </location>
</feature>
<evidence type="ECO:0000256" key="9">
    <source>
        <dbReference type="ARBA" id="ARBA00022989"/>
    </source>
</evidence>
<evidence type="ECO:0000256" key="6">
    <source>
        <dbReference type="ARBA" id="ARBA00018074"/>
    </source>
</evidence>
<dbReference type="Proteomes" id="UP000274922">
    <property type="component" value="Unassembled WGS sequence"/>
</dbReference>
<keyword evidence="10 18" id="KW-0072">Autophagy</keyword>
<evidence type="ECO:0000256" key="7">
    <source>
        <dbReference type="ARBA" id="ARBA00022448"/>
    </source>
</evidence>
<protein>
    <recommendedName>
        <fullName evidence="6 18">Autophagy-related protein 9</fullName>
    </recommendedName>
</protein>
<dbReference type="GO" id="GO:0000139">
    <property type="term" value="C:Golgi membrane"/>
    <property type="evidence" value="ECO:0007669"/>
    <property type="project" value="UniProtKB-SubCell"/>
</dbReference>
<evidence type="ECO:0000256" key="11">
    <source>
        <dbReference type="ARBA" id="ARBA00023034"/>
    </source>
</evidence>
<keyword evidence="8 18" id="KW-0812">Transmembrane</keyword>
<comment type="catalytic activity">
    <reaction evidence="16">
        <text>a 1,2-diacyl-sn-glycero-3-phospho-(1D-myo-inositol-3-phosphate)(in) = a 1,2-diacyl-sn-glycero-3-phospho-(1D-myo-inositol-3-phosphate)(out)</text>
        <dbReference type="Rhea" id="RHEA:67920"/>
        <dbReference type="ChEBI" id="CHEBI:58088"/>
    </reaction>
</comment>
<evidence type="ECO:0000256" key="8">
    <source>
        <dbReference type="ARBA" id="ARBA00022692"/>
    </source>
</evidence>
<evidence type="ECO:0000256" key="17">
    <source>
        <dbReference type="ARBA" id="ARBA00024631"/>
    </source>
</evidence>
<comment type="similarity">
    <text evidence="5 18">Belongs to the ATG9 family.</text>
</comment>
<dbReference type="GO" id="GO:0034497">
    <property type="term" value="P:protein localization to phagophore assembly site"/>
    <property type="evidence" value="ECO:0007669"/>
    <property type="project" value="TreeGrafter"/>
</dbReference>
<dbReference type="AlphaFoldDB" id="A0A4P9X4I1"/>
<name>A0A4P9X4I1_9FUNG</name>
<dbReference type="Pfam" id="PF04109">
    <property type="entry name" value="ATG9"/>
    <property type="match status" value="1"/>
</dbReference>
<dbReference type="STRING" id="1555241.A0A4P9X4I1"/>
<gene>
    <name evidence="19" type="ORF">CXG81DRAFT_13830</name>
</gene>
<feature type="transmembrane region" description="Helical" evidence="18">
    <location>
        <begin position="382"/>
        <end position="404"/>
    </location>
</feature>